<protein>
    <submittedName>
        <fullName evidence="3">Uncharacterized protein</fullName>
    </submittedName>
</protein>
<evidence type="ECO:0000313" key="2">
    <source>
        <dbReference type="CGD" id="CAL0000201241"/>
    </source>
</evidence>
<dbReference type="OMA" id="HNVLFDP"/>
<organism evidence="3 4">
    <name type="scientific">Candida albicans (strain SC5314 / ATCC MYA-2876)</name>
    <name type="common">Yeast</name>
    <dbReference type="NCBI Taxonomy" id="237561"/>
    <lineage>
        <taxon>Eukaryota</taxon>
        <taxon>Fungi</taxon>
        <taxon>Dikarya</taxon>
        <taxon>Ascomycota</taxon>
        <taxon>Saccharomycotina</taxon>
        <taxon>Pichiomycetes</taxon>
        <taxon>Debaryomycetaceae</taxon>
        <taxon>Candida/Lodderomyces clade</taxon>
        <taxon>Candida</taxon>
    </lineage>
</organism>
<evidence type="ECO:0000313" key="3">
    <source>
        <dbReference type="EMBL" id="AOW30074.1"/>
    </source>
</evidence>
<proteinExistence type="predicted"/>
<keyword evidence="4" id="KW-1185">Reference proteome</keyword>
<dbReference type="KEGG" id="cal:CAALFM_C601330CA"/>
<keyword evidence="1" id="KW-0812">Transmembrane</keyword>
<dbReference type="CGD" id="CAL0000201241">
    <property type="gene designation" value="orf19.10954"/>
</dbReference>
<feature type="transmembrane region" description="Helical" evidence="1">
    <location>
        <begin position="109"/>
        <end position="131"/>
    </location>
</feature>
<reference evidence="3 4" key="1">
    <citation type="journal article" date="2004" name="Proc. Natl. Acad. Sci. U.S.A.">
        <title>The diploid genome sequence of Candida albicans.</title>
        <authorList>
            <person name="Jones T."/>
            <person name="Federspiel N.A."/>
            <person name="Chibana H."/>
            <person name="Dungan J."/>
            <person name="Kalman S."/>
            <person name="Magee B.B."/>
            <person name="Newport G."/>
            <person name="Thorstenson Y.R."/>
            <person name="Agabian N."/>
            <person name="Magee P.T."/>
            <person name="Davis R.W."/>
            <person name="Scherer S."/>
        </authorList>
    </citation>
    <scope>NUCLEOTIDE SEQUENCE [LARGE SCALE GENOMIC DNA]</scope>
    <source>
        <strain evidence="4">SC5314 / ATCC MYA-2876</strain>
    </source>
</reference>
<dbReference type="GeneID" id="3641643"/>
<feature type="transmembrane region" description="Helical" evidence="1">
    <location>
        <begin position="151"/>
        <end position="176"/>
    </location>
</feature>
<dbReference type="OrthoDB" id="4008786at2759"/>
<name>A0A1D8PPK8_CANAL</name>
<dbReference type="EMBL" id="CP017628">
    <property type="protein sequence ID" value="AOW30074.1"/>
    <property type="molecule type" value="Genomic_DNA"/>
</dbReference>
<reference evidence="3 4" key="2">
    <citation type="journal article" date="2007" name="Genome Biol.">
        <title>Assembly of the Candida albicans genome into sixteen supercontigs aligned on the eight chromosomes.</title>
        <authorList>
            <person name="van het Hoog M."/>
            <person name="Rast T.J."/>
            <person name="Martchenko M."/>
            <person name="Grindle S."/>
            <person name="Dignard D."/>
            <person name="Hogues H."/>
            <person name="Cuomo C."/>
            <person name="Berriman M."/>
            <person name="Scherer S."/>
            <person name="Magee B.B."/>
            <person name="Whiteway M."/>
            <person name="Chibana H."/>
            <person name="Nantel A."/>
            <person name="Magee P.T."/>
        </authorList>
    </citation>
    <scope>GENOME REANNOTATION</scope>
    <source>
        <strain evidence="4">SC5314 / ATCC MYA-2876</strain>
    </source>
</reference>
<gene>
    <name evidence="3" type="ordered locus">CAALFM_C601330CA</name>
    <name evidence="2" type="ordered locus">orf19.10954</name>
</gene>
<keyword evidence="1" id="KW-1133">Transmembrane helix</keyword>
<accession>A0A1D8PPK8</accession>
<feature type="transmembrane region" description="Helical" evidence="1">
    <location>
        <begin position="71"/>
        <end position="89"/>
    </location>
</feature>
<dbReference type="VEuPathDB" id="FungiDB:C6_01330C_A"/>
<feature type="transmembrane region" description="Helical" evidence="1">
    <location>
        <begin position="40"/>
        <end position="59"/>
    </location>
</feature>
<sequence>MVHNVLFDPPLPDGQRINVGNNTIIENIYSIYNLAVFKNIFRIYLTFLLIQYILIYVCVPLDDIENRPPIGIISTAYTLIMFVINASVLPLCSGTIPTVLSLRCLFSSFVLEFIGLILNITAVIQSVRAGAMYEIERERGKVVTKTRVDKYIIFFQITSMIFSLLSTICVFILMIICEKALEYIGNKVDRRVLKRNRKIRIGSESIDDYRYRLDRYYSV</sequence>
<dbReference type="AlphaFoldDB" id="A0A1D8PPK8"/>
<evidence type="ECO:0000256" key="1">
    <source>
        <dbReference type="SAM" id="Phobius"/>
    </source>
</evidence>
<keyword evidence="1" id="KW-0472">Membrane</keyword>
<dbReference type="RefSeq" id="XP_019330996.1">
    <property type="nucleotide sequence ID" value="XM_019475451.1"/>
</dbReference>
<dbReference type="InParanoid" id="A0A1D8PPK8"/>
<dbReference type="Proteomes" id="UP000000559">
    <property type="component" value="Chromosome 6"/>
</dbReference>
<evidence type="ECO:0000313" key="4">
    <source>
        <dbReference type="Proteomes" id="UP000000559"/>
    </source>
</evidence>
<reference evidence="3 4" key="3">
    <citation type="journal article" date="2013" name="Genome Biol.">
        <title>Assembly of a phased diploid Candida albicans genome facilitates allele-specific measurements and provides a simple model for repeat and indel structure.</title>
        <authorList>
            <person name="Muzzey D."/>
            <person name="Schwartz K."/>
            <person name="Weissman J.S."/>
            <person name="Sherlock G."/>
        </authorList>
    </citation>
    <scope>NUCLEOTIDE SEQUENCE [LARGE SCALE GENOMIC DNA]</scope>
    <source>
        <strain evidence="4">SC5314 / ATCC MYA-2876</strain>
    </source>
</reference>